<accession>A0A4S2N2Z3</accession>
<feature type="region of interest" description="Disordered" evidence="1">
    <location>
        <begin position="120"/>
        <end position="160"/>
    </location>
</feature>
<feature type="compositionally biased region" description="Pro residues" evidence="1">
    <location>
        <begin position="122"/>
        <end position="140"/>
    </location>
</feature>
<sequence>MNTLSPEIYIHTQIPTSDTHLCSSSSRPSIRFIQFSLGCPPRRSFITHPTHSLTHSAIVNLRRRSQPPTPTAPLPTPSTTRSLLPSRSRSLFTYPHSLHLLSALFRPKLNTVTIRSLAAPVCSPPPHRPPPTPTPTPPSPLARLPHRPATNPAGPPRTSLLSIDTLRTASIHL</sequence>
<dbReference type="Proteomes" id="UP000298138">
    <property type="component" value="Unassembled WGS sequence"/>
</dbReference>
<evidence type="ECO:0000313" key="2">
    <source>
        <dbReference type="EMBL" id="TGZ83559.1"/>
    </source>
</evidence>
<proteinExistence type="predicted"/>
<feature type="compositionally biased region" description="Pro residues" evidence="1">
    <location>
        <begin position="67"/>
        <end position="76"/>
    </location>
</feature>
<dbReference type="EMBL" id="ML220113">
    <property type="protein sequence ID" value="TGZ83559.1"/>
    <property type="molecule type" value="Genomic_DNA"/>
</dbReference>
<reference evidence="2 3" key="1">
    <citation type="submission" date="2019-04" db="EMBL/GenBank/DDBJ databases">
        <title>Comparative genomics and transcriptomics to analyze fruiting body development in filamentous ascomycetes.</title>
        <authorList>
            <consortium name="DOE Joint Genome Institute"/>
            <person name="Lutkenhaus R."/>
            <person name="Traeger S."/>
            <person name="Breuer J."/>
            <person name="Kuo A."/>
            <person name="Lipzen A."/>
            <person name="Pangilinan J."/>
            <person name="Dilworth D."/>
            <person name="Sandor L."/>
            <person name="Poggeler S."/>
            <person name="Barry K."/>
            <person name="Grigoriev I.V."/>
            <person name="Nowrousian M."/>
        </authorList>
    </citation>
    <scope>NUCLEOTIDE SEQUENCE [LARGE SCALE GENOMIC DNA]</scope>
    <source>
        <strain evidence="2 3">CBS 389.68</strain>
    </source>
</reference>
<name>A0A4S2N2Z3_9PEZI</name>
<dbReference type="AlphaFoldDB" id="A0A4S2N2Z3"/>
<evidence type="ECO:0000313" key="3">
    <source>
        <dbReference type="Proteomes" id="UP000298138"/>
    </source>
</evidence>
<dbReference type="InParanoid" id="A0A4S2N2Z3"/>
<keyword evidence="3" id="KW-1185">Reference proteome</keyword>
<feature type="region of interest" description="Disordered" evidence="1">
    <location>
        <begin position="59"/>
        <end position="85"/>
    </location>
</feature>
<evidence type="ECO:0000256" key="1">
    <source>
        <dbReference type="SAM" id="MobiDB-lite"/>
    </source>
</evidence>
<organism evidence="2 3">
    <name type="scientific">Ascodesmis nigricans</name>
    <dbReference type="NCBI Taxonomy" id="341454"/>
    <lineage>
        <taxon>Eukaryota</taxon>
        <taxon>Fungi</taxon>
        <taxon>Dikarya</taxon>
        <taxon>Ascomycota</taxon>
        <taxon>Pezizomycotina</taxon>
        <taxon>Pezizomycetes</taxon>
        <taxon>Pezizales</taxon>
        <taxon>Ascodesmidaceae</taxon>
        <taxon>Ascodesmis</taxon>
    </lineage>
</organism>
<gene>
    <name evidence="2" type="ORF">EX30DRAFT_338185</name>
</gene>
<protein>
    <submittedName>
        <fullName evidence="2">Uncharacterized protein</fullName>
    </submittedName>
</protein>